<evidence type="ECO:0000256" key="2">
    <source>
        <dbReference type="SAM" id="MobiDB-lite"/>
    </source>
</evidence>
<evidence type="ECO:0000256" key="1">
    <source>
        <dbReference type="SAM" id="Coils"/>
    </source>
</evidence>
<sequence length="224" mass="25945">MRTKSIHRQRKQNVTVKDSTDVRTRACGSKRTKRLATTKILMQSLAAMRSKVEDLLRENEALRQSSNQEIAALRSKVEKLQTENEALRSEIIAWETENDALRSQLNASETENEALRSLINVPETETDGLRSQVNTSSQIDEQRQIFEPIGSLEELEELNKNAASKEFNRKSLAVKISDKNNHHSIYQVDGRRYNSSRECVRQVFAKALRYHQLHYRHQPLDDVW</sequence>
<keyword evidence="4" id="KW-1185">Reference proteome</keyword>
<keyword evidence="1" id="KW-0175">Coiled coil</keyword>
<dbReference type="VEuPathDB" id="VectorBase:AALB004030"/>
<dbReference type="AlphaFoldDB" id="A0A182FBZ6"/>
<name>A0A182FBZ6_ANOAL</name>
<reference evidence="3" key="2">
    <citation type="submission" date="2022-08" db="UniProtKB">
        <authorList>
            <consortium name="EnsemblMetazoa"/>
        </authorList>
    </citation>
    <scope>IDENTIFICATION</scope>
    <source>
        <strain evidence="3">STECLA/ALBI9_A</strain>
    </source>
</reference>
<dbReference type="Gene3D" id="1.20.5.1000">
    <property type="entry name" value="arf6 gtpase in complex with a specific effector, jip4"/>
    <property type="match status" value="1"/>
</dbReference>
<accession>A0A182FBZ6</accession>
<feature type="compositionally biased region" description="Basic residues" evidence="2">
    <location>
        <begin position="1"/>
        <end position="11"/>
    </location>
</feature>
<organism evidence="3 4">
    <name type="scientific">Anopheles albimanus</name>
    <name type="common">New world malaria mosquito</name>
    <dbReference type="NCBI Taxonomy" id="7167"/>
    <lineage>
        <taxon>Eukaryota</taxon>
        <taxon>Metazoa</taxon>
        <taxon>Ecdysozoa</taxon>
        <taxon>Arthropoda</taxon>
        <taxon>Hexapoda</taxon>
        <taxon>Insecta</taxon>
        <taxon>Pterygota</taxon>
        <taxon>Neoptera</taxon>
        <taxon>Endopterygota</taxon>
        <taxon>Diptera</taxon>
        <taxon>Nematocera</taxon>
        <taxon>Culicoidea</taxon>
        <taxon>Culicidae</taxon>
        <taxon>Anophelinae</taxon>
        <taxon>Anopheles</taxon>
    </lineage>
</organism>
<protein>
    <submittedName>
        <fullName evidence="3">Uncharacterized protein</fullName>
    </submittedName>
</protein>
<reference evidence="3 4" key="1">
    <citation type="journal article" date="2017" name="G3 (Bethesda)">
        <title>The Physical Genome Mapping of Anopheles albimanus Corrected Scaffold Misassemblies and Identified Interarm Rearrangements in Genus Anopheles.</title>
        <authorList>
            <person name="Artemov G.N."/>
            <person name="Peery A.N."/>
            <person name="Jiang X."/>
            <person name="Tu Z."/>
            <person name="Stegniy V.N."/>
            <person name="Sharakhova M.V."/>
            <person name="Sharakhov I.V."/>
        </authorList>
    </citation>
    <scope>NUCLEOTIDE SEQUENCE [LARGE SCALE GENOMIC DNA]</scope>
    <source>
        <strain evidence="3 4">ALBI9_A</strain>
    </source>
</reference>
<evidence type="ECO:0000313" key="3">
    <source>
        <dbReference type="EnsemblMetazoa" id="AALB004030-PA"/>
    </source>
</evidence>
<dbReference type="Proteomes" id="UP000069272">
    <property type="component" value="Chromosome 3R"/>
</dbReference>
<feature type="region of interest" description="Disordered" evidence="2">
    <location>
        <begin position="1"/>
        <end position="20"/>
    </location>
</feature>
<dbReference type="EnsemblMetazoa" id="AALB004030-RA">
    <property type="protein sequence ID" value="AALB004030-PA"/>
    <property type="gene ID" value="AALB004030"/>
</dbReference>
<evidence type="ECO:0000313" key="4">
    <source>
        <dbReference type="Proteomes" id="UP000069272"/>
    </source>
</evidence>
<proteinExistence type="predicted"/>
<feature type="coiled-coil region" evidence="1">
    <location>
        <begin position="45"/>
        <end position="118"/>
    </location>
</feature>